<organism evidence="3 4">
    <name type="scientific">Rubrivirga litoralis</name>
    <dbReference type="NCBI Taxonomy" id="3075598"/>
    <lineage>
        <taxon>Bacteria</taxon>
        <taxon>Pseudomonadati</taxon>
        <taxon>Rhodothermota</taxon>
        <taxon>Rhodothermia</taxon>
        <taxon>Rhodothermales</taxon>
        <taxon>Rubricoccaceae</taxon>
        <taxon>Rubrivirga</taxon>
    </lineage>
</organism>
<sequence>MRHPARLLAVLLVALGASLAAPPALAQSVVSVEPEAPTVGEPVYVTFSEPVDSVTVVYRPGAISAVSETFTPGTAAFEFTPDRAGVVSVAAGKASQNLSVRFRSAPLAGLVVMVLAGLVLFGGAAVSMRALLSDGHRIEVDPALRPDT</sequence>
<keyword evidence="1" id="KW-0472">Membrane</keyword>
<keyword evidence="1" id="KW-0812">Transmembrane</keyword>
<protein>
    <recommendedName>
        <fullName evidence="5">Ig-like domain-containing protein</fullName>
    </recommendedName>
</protein>
<proteinExistence type="predicted"/>
<comment type="caution">
    <text evidence="3">The sequence shown here is derived from an EMBL/GenBank/DDBJ whole genome shotgun (WGS) entry which is preliminary data.</text>
</comment>
<dbReference type="Proteomes" id="UP001267426">
    <property type="component" value="Unassembled WGS sequence"/>
</dbReference>
<feature type="signal peptide" evidence="2">
    <location>
        <begin position="1"/>
        <end position="26"/>
    </location>
</feature>
<dbReference type="RefSeq" id="WP_311664652.1">
    <property type="nucleotide sequence ID" value="NZ_JAVRHT010000032.1"/>
</dbReference>
<feature type="chain" id="PRO_5047494398" description="Ig-like domain-containing protein" evidence="2">
    <location>
        <begin position="27"/>
        <end position="148"/>
    </location>
</feature>
<keyword evidence="4" id="KW-1185">Reference proteome</keyword>
<evidence type="ECO:0000256" key="1">
    <source>
        <dbReference type="SAM" id="Phobius"/>
    </source>
</evidence>
<keyword evidence="2" id="KW-0732">Signal</keyword>
<name>A0ABU3BTJ6_9BACT</name>
<gene>
    <name evidence="3" type="ORF">RM540_12665</name>
</gene>
<keyword evidence="1" id="KW-1133">Transmembrane helix</keyword>
<evidence type="ECO:0008006" key="5">
    <source>
        <dbReference type="Google" id="ProtNLM"/>
    </source>
</evidence>
<evidence type="ECO:0000256" key="2">
    <source>
        <dbReference type="SAM" id="SignalP"/>
    </source>
</evidence>
<evidence type="ECO:0000313" key="4">
    <source>
        <dbReference type="Proteomes" id="UP001267426"/>
    </source>
</evidence>
<accession>A0ABU3BTJ6</accession>
<feature type="transmembrane region" description="Helical" evidence="1">
    <location>
        <begin position="107"/>
        <end position="128"/>
    </location>
</feature>
<evidence type="ECO:0000313" key="3">
    <source>
        <dbReference type="EMBL" id="MDT0632605.1"/>
    </source>
</evidence>
<dbReference type="EMBL" id="JAVRHT010000032">
    <property type="protein sequence ID" value="MDT0632605.1"/>
    <property type="molecule type" value="Genomic_DNA"/>
</dbReference>
<reference evidence="3 4" key="1">
    <citation type="submission" date="2023-09" db="EMBL/GenBank/DDBJ databases">
        <authorList>
            <person name="Rey-Velasco X."/>
        </authorList>
    </citation>
    <scope>NUCLEOTIDE SEQUENCE [LARGE SCALE GENOMIC DNA]</scope>
    <source>
        <strain evidence="3 4">F394</strain>
    </source>
</reference>